<dbReference type="OrthoDB" id="4646997at2759"/>
<protein>
    <submittedName>
        <fullName evidence="2">Uncharacterized protein</fullName>
    </submittedName>
</protein>
<gene>
    <name evidence="2" type="ORF">F5Z01DRAFT_629038</name>
</gene>
<feature type="compositionally biased region" description="Low complexity" evidence="1">
    <location>
        <begin position="156"/>
        <end position="167"/>
    </location>
</feature>
<feature type="compositionally biased region" description="Basic and acidic residues" evidence="1">
    <location>
        <begin position="129"/>
        <end position="142"/>
    </location>
</feature>
<sequence>MRQCYSARSPCDISKLATLPGTPFGPSRLADLTPTELRRSASTWGPRHLVPYRLLVQPVTSYLKAFEVDHRQSCPVCSPKNASAQILDHDMVKNLLRDVDIHSTKRDLLREPGGFFWVSLALACHPDRKNETKTYPERERRPMTNSHYADSSVAIPGSSSPTQPSSSEYEDAASRDIDEDEYEERRRIPEDIAARLGTDFASFALQLCLIQGDRSVEICPRVDHRRTKTTIANVDNIICEDDGGLCEFEKTPHGWVAAHPFIALFEAKRAFGQLWVDPKTGESSPITSDQTLAQYLAEAVITRRGNRKFFKREWVPLHNEKAKSSAIMLSSVFIVALSSTFGRICHFHFGDYYDEYLDASAADQGHLINDNTKDTCVHLQCTKWFNLQTSDGRKIGLCHILALLRWYHTQDHEGSAGASSDTNMSSSSSSGSDMDYG</sequence>
<feature type="region of interest" description="Disordered" evidence="1">
    <location>
        <begin position="413"/>
        <end position="437"/>
    </location>
</feature>
<name>A0A9P8CL31_9HYPO</name>
<accession>A0A9P8CL31</accession>
<feature type="region of interest" description="Disordered" evidence="1">
    <location>
        <begin position="129"/>
        <end position="184"/>
    </location>
</feature>
<comment type="caution">
    <text evidence="2">The sequence shown here is derived from an EMBL/GenBank/DDBJ whole genome shotgun (WGS) entry which is preliminary data.</text>
</comment>
<feature type="compositionally biased region" description="Low complexity" evidence="1">
    <location>
        <begin position="415"/>
        <end position="437"/>
    </location>
</feature>
<keyword evidence="3" id="KW-1185">Reference proteome</keyword>
<evidence type="ECO:0000313" key="2">
    <source>
        <dbReference type="EMBL" id="KAG9250662.1"/>
    </source>
</evidence>
<dbReference type="GeneID" id="70292538"/>
<dbReference type="AlphaFoldDB" id="A0A9P8CL31"/>
<proteinExistence type="predicted"/>
<organism evidence="2 3">
    <name type="scientific">Emericellopsis atlantica</name>
    <dbReference type="NCBI Taxonomy" id="2614577"/>
    <lineage>
        <taxon>Eukaryota</taxon>
        <taxon>Fungi</taxon>
        <taxon>Dikarya</taxon>
        <taxon>Ascomycota</taxon>
        <taxon>Pezizomycotina</taxon>
        <taxon>Sordariomycetes</taxon>
        <taxon>Hypocreomycetidae</taxon>
        <taxon>Hypocreales</taxon>
        <taxon>Bionectriaceae</taxon>
        <taxon>Emericellopsis</taxon>
    </lineage>
</organism>
<dbReference type="Proteomes" id="UP000887229">
    <property type="component" value="Unassembled WGS sequence"/>
</dbReference>
<evidence type="ECO:0000256" key="1">
    <source>
        <dbReference type="SAM" id="MobiDB-lite"/>
    </source>
</evidence>
<dbReference type="EMBL" id="MU251275">
    <property type="protein sequence ID" value="KAG9250662.1"/>
    <property type="molecule type" value="Genomic_DNA"/>
</dbReference>
<evidence type="ECO:0000313" key="3">
    <source>
        <dbReference type="Proteomes" id="UP000887229"/>
    </source>
</evidence>
<reference evidence="2" key="1">
    <citation type="journal article" date="2021" name="IMA Fungus">
        <title>Genomic characterization of three marine fungi, including Emericellopsis atlantica sp. nov. with signatures of a generalist lifestyle and marine biomass degradation.</title>
        <authorList>
            <person name="Hagestad O.C."/>
            <person name="Hou L."/>
            <person name="Andersen J.H."/>
            <person name="Hansen E.H."/>
            <person name="Altermark B."/>
            <person name="Li C."/>
            <person name="Kuhnert E."/>
            <person name="Cox R.J."/>
            <person name="Crous P.W."/>
            <person name="Spatafora J.W."/>
            <person name="Lail K."/>
            <person name="Amirebrahimi M."/>
            <person name="Lipzen A."/>
            <person name="Pangilinan J."/>
            <person name="Andreopoulos W."/>
            <person name="Hayes R.D."/>
            <person name="Ng V."/>
            <person name="Grigoriev I.V."/>
            <person name="Jackson S.A."/>
            <person name="Sutton T.D.S."/>
            <person name="Dobson A.D.W."/>
            <person name="Rama T."/>
        </authorList>
    </citation>
    <scope>NUCLEOTIDE SEQUENCE</scope>
    <source>
        <strain evidence="2">TS7</strain>
    </source>
</reference>
<dbReference type="RefSeq" id="XP_046114586.1">
    <property type="nucleotide sequence ID" value="XM_046261635.1"/>
</dbReference>